<dbReference type="RefSeq" id="WP_150098506.1">
    <property type="nucleotide sequence ID" value="NZ_VWPL01000034.1"/>
</dbReference>
<organism evidence="1 2">
    <name type="scientific">Blastochloris sulfoviridis</name>
    <dbReference type="NCBI Taxonomy" id="50712"/>
    <lineage>
        <taxon>Bacteria</taxon>
        <taxon>Pseudomonadati</taxon>
        <taxon>Pseudomonadota</taxon>
        <taxon>Alphaproteobacteria</taxon>
        <taxon>Hyphomicrobiales</taxon>
        <taxon>Blastochloridaceae</taxon>
        <taxon>Blastochloris</taxon>
    </lineage>
</organism>
<dbReference type="EMBL" id="VWPL01000034">
    <property type="protein sequence ID" value="KAA5597265.1"/>
    <property type="molecule type" value="Genomic_DNA"/>
</dbReference>
<reference evidence="1 2" key="1">
    <citation type="submission" date="2019-09" db="EMBL/GenBank/DDBJ databases">
        <title>Draft Whole-Genome sequence of Blastochloris sulfoviridis DSM 729.</title>
        <authorList>
            <person name="Meyer T.E."/>
            <person name="Kyndt J.A."/>
        </authorList>
    </citation>
    <scope>NUCLEOTIDE SEQUENCE [LARGE SCALE GENOMIC DNA]</scope>
    <source>
        <strain evidence="1 2">DSM 729</strain>
    </source>
</reference>
<proteinExistence type="predicted"/>
<comment type="caution">
    <text evidence="1">The sequence shown here is derived from an EMBL/GenBank/DDBJ whole genome shotgun (WGS) entry which is preliminary data.</text>
</comment>
<dbReference type="Proteomes" id="UP000323886">
    <property type="component" value="Unassembled WGS sequence"/>
</dbReference>
<evidence type="ECO:0000313" key="2">
    <source>
        <dbReference type="Proteomes" id="UP000323886"/>
    </source>
</evidence>
<sequence>MAFKKTGLKSGDVVACANDPAPPKDGYVVVKRGAATGRYMSVPGIGRVTLIESDTLSRANRAAAEKIQSAIKRPVEK</sequence>
<name>A0A5M6HN61_9HYPH</name>
<accession>A0A5M6HN61</accession>
<gene>
    <name evidence="1" type="ORF">F1193_14445</name>
</gene>
<keyword evidence="2" id="KW-1185">Reference proteome</keyword>
<protein>
    <submittedName>
        <fullName evidence="1">Uncharacterized protein</fullName>
    </submittedName>
</protein>
<evidence type="ECO:0000313" key="1">
    <source>
        <dbReference type="EMBL" id="KAA5597265.1"/>
    </source>
</evidence>
<dbReference type="AlphaFoldDB" id="A0A5M6HN61"/>